<evidence type="ECO:0000313" key="1">
    <source>
        <dbReference type="EMBL" id="KAL0973457.1"/>
    </source>
</evidence>
<gene>
    <name evidence="1" type="ORF">UPYG_G00203900</name>
</gene>
<comment type="caution">
    <text evidence="1">The sequence shown here is derived from an EMBL/GenBank/DDBJ whole genome shotgun (WGS) entry which is preliminary data.</text>
</comment>
<protein>
    <submittedName>
        <fullName evidence="1">Uncharacterized protein</fullName>
    </submittedName>
</protein>
<keyword evidence="2" id="KW-1185">Reference proteome</keyword>
<dbReference type="EMBL" id="JAGEUA010000006">
    <property type="protein sequence ID" value="KAL0973457.1"/>
    <property type="molecule type" value="Genomic_DNA"/>
</dbReference>
<name>A0ABD0X6N7_UMBPY</name>
<reference evidence="1 2" key="1">
    <citation type="submission" date="2024-06" db="EMBL/GenBank/DDBJ databases">
        <authorList>
            <person name="Pan Q."/>
            <person name="Wen M."/>
            <person name="Jouanno E."/>
            <person name="Zahm M."/>
            <person name="Klopp C."/>
            <person name="Cabau C."/>
            <person name="Louis A."/>
            <person name="Berthelot C."/>
            <person name="Parey E."/>
            <person name="Roest Crollius H."/>
            <person name="Montfort J."/>
            <person name="Robinson-Rechavi M."/>
            <person name="Bouchez O."/>
            <person name="Lampietro C."/>
            <person name="Lopez Roques C."/>
            <person name="Donnadieu C."/>
            <person name="Postlethwait J."/>
            <person name="Bobe J."/>
            <person name="Verreycken H."/>
            <person name="Guiguen Y."/>
        </authorList>
    </citation>
    <scope>NUCLEOTIDE SEQUENCE [LARGE SCALE GENOMIC DNA]</scope>
    <source>
        <strain evidence="1">Up_M1</strain>
        <tissue evidence="1">Testis</tissue>
    </source>
</reference>
<sequence>MLHGLVCLPSWLSSPQRWSLTELNILLLSRPLDTLKLDTTNEPAFAEISFSNTAFLNKLTLLYRVIRY</sequence>
<organism evidence="1 2">
    <name type="scientific">Umbra pygmaea</name>
    <name type="common">Eastern mudminnow</name>
    <dbReference type="NCBI Taxonomy" id="75934"/>
    <lineage>
        <taxon>Eukaryota</taxon>
        <taxon>Metazoa</taxon>
        <taxon>Chordata</taxon>
        <taxon>Craniata</taxon>
        <taxon>Vertebrata</taxon>
        <taxon>Euteleostomi</taxon>
        <taxon>Actinopterygii</taxon>
        <taxon>Neopterygii</taxon>
        <taxon>Teleostei</taxon>
        <taxon>Protacanthopterygii</taxon>
        <taxon>Esociformes</taxon>
        <taxon>Umbridae</taxon>
        <taxon>Umbra</taxon>
    </lineage>
</organism>
<dbReference type="Proteomes" id="UP001557470">
    <property type="component" value="Unassembled WGS sequence"/>
</dbReference>
<dbReference type="AlphaFoldDB" id="A0ABD0X6N7"/>
<proteinExistence type="predicted"/>
<evidence type="ECO:0000313" key="2">
    <source>
        <dbReference type="Proteomes" id="UP001557470"/>
    </source>
</evidence>
<accession>A0ABD0X6N7</accession>